<dbReference type="InterPro" id="IPR007348">
    <property type="entry name" value="CopC_dom"/>
</dbReference>
<protein>
    <recommendedName>
        <fullName evidence="7">CopC domain-containing protein</fullName>
    </recommendedName>
</protein>
<reference evidence="8 9" key="1">
    <citation type="submission" date="2016-11" db="EMBL/GenBank/DDBJ databases">
        <authorList>
            <person name="Jaros S."/>
            <person name="Januszkiewicz K."/>
            <person name="Wedrychowicz H."/>
        </authorList>
    </citation>
    <scope>NUCLEOTIDE SEQUENCE [LARGE SCALE GENOMIC DNA]</scope>
    <source>
        <strain evidence="8 9">DSM 44523</strain>
    </source>
</reference>
<dbReference type="STRING" id="2017.SAMN05444320_101679"/>
<dbReference type="GO" id="GO:0030313">
    <property type="term" value="C:cell envelope"/>
    <property type="evidence" value="ECO:0007669"/>
    <property type="project" value="UniProtKB-SubCell"/>
</dbReference>
<organism evidence="8 9">
    <name type="scientific">Streptoalloteichus hindustanus</name>
    <dbReference type="NCBI Taxonomy" id="2017"/>
    <lineage>
        <taxon>Bacteria</taxon>
        <taxon>Bacillati</taxon>
        <taxon>Actinomycetota</taxon>
        <taxon>Actinomycetes</taxon>
        <taxon>Pseudonocardiales</taxon>
        <taxon>Pseudonocardiaceae</taxon>
        <taxon>Streptoalloteichus</taxon>
    </lineage>
</organism>
<dbReference type="RefSeq" id="WP_073479795.1">
    <property type="nucleotide sequence ID" value="NZ_FQVN01000001.1"/>
</dbReference>
<evidence type="ECO:0000313" key="9">
    <source>
        <dbReference type="Proteomes" id="UP000184501"/>
    </source>
</evidence>
<dbReference type="GO" id="GO:0006825">
    <property type="term" value="P:copper ion transport"/>
    <property type="evidence" value="ECO:0007669"/>
    <property type="project" value="InterPro"/>
</dbReference>
<sequence length="181" mass="17687">MRRTLAALLLAGLALVLGAGPALAHNVLVSSDPKEGATLESGPRQVKLVFDQPVQQSAGGANLNTVTITGPDGRHYRAEEAKVDGTAVTAALDALGPAGQYTVGYRILSADGHPVSGSVKFTVTAAGTGTPVAAPTTAAAAPASGDGGGSGSGGTPVWPWIVGAVVLLGAGVGVAFRLGRG</sequence>
<dbReference type="Gene3D" id="2.60.40.1220">
    <property type="match status" value="1"/>
</dbReference>
<dbReference type="GO" id="GO:0042597">
    <property type="term" value="C:periplasmic space"/>
    <property type="evidence" value="ECO:0007669"/>
    <property type="project" value="InterPro"/>
</dbReference>
<keyword evidence="9" id="KW-1185">Reference proteome</keyword>
<evidence type="ECO:0000259" key="7">
    <source>
        <dbReference type="Pfam" id="PF04234"/>
    </source>
</evidence>
<gene>
    <name evidence="8" type="ORF">SAMN05444320_101679</name>
</gene>
<evidence type="ECO:0000256" key="1">
    <source>
        <dbReference type="ARBA" id="ARBA00004196"/>
    </source>
</evidence>
<feature type="chain" id="PRO_5013019370" description="CopC domain-containing protein" evidence="6">
    <location>
        <begin position="25"/>
        <end position="181"/>
    </location>
</feature>
<feature type="domain" description="CopC" evidence="7">
    <location>
        <begin position="25"/>
        <end position="123"/>
    </location>
</feature>
<accession>A0A1M4V8M5</accession>
<dbReference type="GO" id="GO:0046688">
    <property type="term" value="P:response to copper ion"/>
    <property type="evidence" value="ECO:0007669"/>
    <property type="project" value="InterPro"/>
</dbReference>
<keyword evidence="5" id="KW-1133">Transmembrane helix</keyword>
<keyword evidence="4" id="KW-0186">Copper</keyword>
<dbReference type="InterPro" id="IPR032694">
    <property type="entry name" value="CopC/D"/>
</dbReference>
<keyword evidence="5" id="KW-0812">Transmembrane</keyword>
<dbReference type="Proteomes" id="UP000184501">
    <property type="component" value="Unassembled WGS sequence"/>
</dbReference>
<dbReference type="PANTHER" id="PTHR34820">
    <property type="entry name" value="INNER MEMBRANE PROTEIN YEBZ"/>
    <property type="match status" value="1"/>
</dbReference>
<dbReference type="OrthoDB" id="5242236at2"/>
<evidence type="ECO:0000256" key="4">
    <source>
        <dbReference type="ARBA" id="ARBA00023008"/>
    </source>
</evidence>
<keyword evidence="2" id="KW-0479">Metal-binding</keyword>
<name>A0A1M4V8M5_STRHI</name>
<dbReference type="GO" id="GO:0005886">
    <property type="term" value="C:plasma membrane"/>
    <property type="evidence" value="ECO:0007669"/>
    <property type="project" value="TreeGrafter"/>
</dbReference>
<dbReference type="InterPro" id="IPR014756">
    <property type="entry name" value="Ig_E-set"/>
</dbReference>
<keyword evidence="3 6" id="KW-0732">Signal</keyword>
<proteinExistence type="predicted"/>
<evidence type="ECO:0000313" key="8">
    <source>
        <dbReference type="EMBL" id="SHE65230.1"/>
    </source>
</evidence>
<evidence type="ECO:0000256" key="6">
    <source>
        <dbReference type="SAM" id="SignalP"/>
    </source>
</evidence>
<feature type="transmembrane region" description="Helical" evidence="5">
    <location>
        <begin position="157"/>
        <end position="178"/>
    </location>
</feature>
<feature type="signal peptide" evidence="6">
    <location>
        <begin position="1"/>
        <end position="24"/>
    </location>
</feature>
<evidence type="ECO:0000256" key="5">
    <source>
        <dbReference type="SAM" id="Phobius"/>
    </source>
</evidence>
<dbReference type="PANTHER" id="PTHR34820:SF4">
    <property type="entry name" value="INNER MEMBRANE PROTEIN YEBZ"/>
    <property type="match status" value="1"/>
</dbReference>
<evidence type="ECO:0000256" key="2">
    <source>
        <dbReference type="ARBA" id="ARBA00022723"/>
    </source>
</evidence>
<keyword evidence="5" id="KW-0472">Membrane</keyword>
<dbReference type="SUPFAM" id="SSF81296">
    <property type="entry name" value="E set domains"/>
    <property type="match status" value="1"/>
</dbReference>
<comment type="subcellular location">
    <subcellularLocation>
        <location evidence="1">Cell envelope</location>
    </subcellularLocation>
</comment>
<dbReference type="AlphaFoldDB" id="A0A1M4V8M5"/>
<dbReference type="Pfam" id="PF04234">
    <property type="entry name" value="CopC"/>
    <property type="match status" value="1"/>
</dbReference>
<dbReference type="GO" id="GO:0005507">
    <property type="term" value="F:copper ion binding"/>
    <property type="evidence" value="ECO:0007669"/>
    <property type="project" value="InterPro"/>
</dbReference>
<dbReference type="InterPro" id="IPR014755">
    <property type="entry name" value="Cu-Rt/internalin_Ig-like"/>
</dbReference>
<evidence type="ECO:0000256" key="3">
    <source>
        <dbReference type="ARBA" id="ARBA00022729"/>
    </source>
</evidence>
<dbReference type="EMBL" id="FQVN01000001">
    <property type="protein sequence ID" value="SHE65230.1"/>
    <property type="molecule type" value="Genomic_DNA"/>
</dbReference>